<feature type="compositionally biased region" description="Basic and acidic residues" evidence="1">
    <location>
        <begin position="102"/>
        <end position="117"/>
    </location>
</feature>
<gene>
    <name evidence="3" type="ORF">CVN68_22385</name>
</gene>
<sequence>MIKSHFARTRPALMSIGLLAIAALCVAESPAHAQSRKHREDARTCASFGSSYGTPEYSNCMLEQQRRRDFKQQKTLEEMALTSQIAKDGQIMAERARRQRCDRKPDRRECRRSPRPY</sequence>
<dbReference type="EMBL" id="CP024924">
    <property type="protein sequence ID" value="ATY34864.1"/>
    <property type="molecule type" value="Genomic_DNA"/>
</dbReference>
<proteinExistence type="predicted"/>
<geneLocation type="plasmid" evidence="3 4">
    <name>unnamed</name>
</geneLocation>
<feature type="region of interest" description="Disordered" evidence="1">
    <location>
        <begin position="87"/>
        <end position="117"/>
    </location>
</feature>
<protein>
    <submittedName>
        <fullName evidence="3">Uncharacterized protein</fullName>
    </submittedName>
</protein>
<evidence type="ECO:0000313" key="3">
    <source>
        <dbReference type="EMBL" id="ATY34864.1"/>
    </source>
</evidence>
<reference evidence="3 4" key="1">
    <citation type="submission" date="2017-11" db="EMBL/GenBank/DDBJ databases">
        <title>Complete genome sequence of Sphingomonas sp. Strain Cra20, a psychrotolerant potential plant growth promoting rhizobacteria.</title>
        <authorList>
            <person name="Luo Y."/>
        </authorList>
    </citation>
    <scope>NUCLEOTIDE SEQUENCE [LARGE SCALE GENOMIC DNA]</scope>
    <source>
        <strain evidence="3 4">Cra20</strain>
        <plasmid evidence="3 4">unnamed</plasmid>
    </source>
</reference>
<dbReference type="Proteomes" id="UP000229081">
    <property type="component" value="Plasmid unnamed"/>
</dbReference>
<evidence type="ECO:0000256" key="2">
    <source>
        <dbReference type="SAM" id="SignalP"/>
    </source>
</evidence>
<organism evidence="3 4">
    <name type="scientific">Sphingomonas psychrotolerans</name>
    <dbReference type="NCBI Taxonomy" id="1327635"/>
    <lineage>
        <taxon>Bacteria</taxon>
        <taxon>Pseudomonadati</taxon>
        <taxon>Pseudomonadota</taxon>
        <taxon>Alphaproteobacteria</taxon>
        <taxon>Sphingomonadales</taxon>
        <taxon>Sphingomonadaceae</taxon>
        <taxon>Sphingomonas</taxon>
    </lineage>
</organism>
<feature type="chain" id="PRO_5014694272" evidence="2">
    <location>
        <begin position="34"/>
        <end position="117"/>
    </location>
</feature>
<dbReference type="OrthoDB" id="7779148at2"/>
<evidence type="ECO:0000256" key="1">
    <source>
        <dbReference type="SAM" id="MobiDB-lite"/>
    </source>
</evidence>
<feature type="signal peptide" evidence="2">
    <location>
        <begin position="1"/>
        <end position="33"/>
    </location>
</feature>
<evidence type="ECO:0000313" key="4">
    <source>
        <dbReference type="Proteomes" id="UP000229081"/>
    </source>
</evidence>
<keyword evidence="2" id="KW-0732">Signal</keyword>
<accession>A0A2K8MNV2</accession>
<keyword evidence="4" id="KW-1185">Reference proteome</keyword>
<name>A0A2K8MNV2_9SPHN</name>
<keyword evidence="3" id="KW-0614">Plasmid</keyword>
<dbReference type="AlphaFoldDB" id="A0A2K8MNV2"/>
<dbReference type="RefSeq" id="WP_100284650.1">
    <property type="nucleotide sequence ID" value="NZ_CP024924.1"/>
</dbReference>
<dbReference type="KEGG" id="sphc:CVN68_22385"/>